<evidence type="ECO:0000256" key="1">
    <source>
        <dbReference type="SAM" id="MobiDB-lite"/>
    </source>
</evidence>
<feature type="region of interest" description="Disordered" evidence="1">
    <location>
        <begin position="1"/>
        <end position="24"/>
    </location>
</feature>
<proteinExistence type="predicted"/>
<evidence type="ECO:0000313" key="3">
    <source>
        <dbReference type="Proteomes" id="UP001372834"/>
    </source>
</evidence>
<dbReference type="Proteomes" id="UP001372834">
    <property type="component" value="Unassembled WGS sequence"/>
</dbReference>
<name>A0AAN8NV92_POLSC</name>
<gene>
    <name evidence="2" type="ORF">RUM43_002752</name>
</gene>
<organism evidence="2 3">
    <name type="scientific">Polyplax serrata</name>
    <name type="common">Common mouse louse</name>
    <dbReference type="NCBI Taxonomy" id="468196"/>
    <lineage>
        <taxon>Eukaryota</taxon>
        <taxon>Metazoa</taxon>
        <taxon>Ecdysozoa</taxon>
        <taxon>Arthropoda</taxon>
        <taxon>Hexapoda</taxon>
        <taxon>Insecta</taxon>
        <taxon>Pterygota</taxon>
        <taxon>Neoptera</taxon>
        <taxon>Paraneoptera</taxon>
        <taxon>Psocodea</taxon>
        <taxon>Troctomorpha</taxon>
        <taxon>Phthiraptera</taxon>
        <taxon>Anoplura</taxon>
        <taxon>Polyplacidae</taxon>
        <taxon>Polyplax</taxon>
    </lineage>
</organism>
<sequence length="63" mass="6885">MQLETDIMWRPEATGERAQGSTQAGEFTAGLELKENLAAGAAASWPYPSVYHPYDSFGYPFNG</sequence>
<protein>
    <submittedName>
        <fullName evidence="2">Uncharacterized protein</fullName>
    </submittedName>
</protein>
<dbReference type="EMBL" id="JAWJWE010000036">
    <property type="protein sequence ID" value="KAK6628935.1"/>
    <property type="molecule type" value="Genomic_DNA"/>
</dbReference>
<feature type="non-terminal residue" evidence="2">
    <location>
        <position position="63"/>
    </location>
</feature>
<evidence type="ECO:0000313" key="2">
    <source>
        <dbReference type="EMBL" id="KAK6628935.1"/>
    </source>
</evidence>
<reference evidence="2 3" key="1">
    <citation type="submission" date="2023-10" db="EMBL/GenBank/DDBJ databases">
        <title>Genomes of two closely related lineages of the louse Polyplax serrata with different host specificities.</title>
        <authorList>
            <person name="Martinu J."/>
            <person name="Tarabai H."/>
            <person name="Stefka J."/>
            <person name="Hypsa V."/>
        </authorList>
    </citation>
    <scope>NUCLEOTIDE SEQUENCE [LARGE SCALE GENOMIC DNA]</scope>
    <source>
        <strain evidence="2">HR10_N</strain>
    </source>
</reference>
<dbReference type="AlphaFoldDB" id="A0AAN8NV92"/>
<accession>A0AAN8NV92</accession>
<comment type="caution">
    <text evidence="2">The sequence shown here is derived from an EMBL/GenBank/DDBJ whole genome shotgun (WGS) entry which is preliminary data.</text>
</comment>